<dbReference type="STRING" id="1890364.A0A2P6NH21"/>
<dbReference type="GO" id="GO:0003677">
    <property type="term" value="F:DNA binding"/>
    <property type="evidence" value="ECO:0007669"/>
    <property type="project" value="UniProtKB-KW"/>
</dbReference>
<comment type="caution">
    <text evidence="10">The sequence shown here is derived from an EMBL/GenBank/DDBJ whole genome shotgun (WGS) entry which is preliminary data.</text>
</comment>
<dbReference type="FunFam" id="3.30.310.10:FF:000005">
    <property type="entry name" value="TATA box-binding protein-like 1"/>
    <property type="match status" value="1"/>
</dbReference>
<dbReference type="GO" id="GO:0005634">
    <property type="term" value="C:nucleus"/>
    <property type="evidence" value="ECO:0007669"/>
    <property type="project" value="UniProtKB-SubCell"/>
</dbReference>
<evidence type="ECO:0000313" key="11">
    <source>
        <dbReference type="Proteomes" id="UP000241769"/>
    </source>
</evidence>
<keyword evidence="5" id="KW-0804">Transcription</keyword>
<feature type="region of interest" description="Disordered" evidence="8">
    <location>
        <begin position="265"/>
        <end position="311"/>
    </location>
</feature>
<dbReference type="InterPro" id="IPR007308">
    <property type="entry name" value="Rtr1/RPAP2_dom"/>
</dbReference>
<organism evidence="10 11">
    <name type="scientific">Planoprotostelium fungivorum</name>
    <dbReference type="NCBI Taxonomy" id="1890364"/>
    <lineage>
        <taxon>Eukaryota</taxon>
        <taxon>Amoebozoa</taxon>
        <taxon>Evosea</taxon>
        <taxon>Variosea</taxon>
        <taxon>Cavosteliida</taxon>
        <taxon>Cavosteliaceae</taxon>
        <taxon>Planoprotostelium</taxon>
    </lineage>
</organism>
<evidence type="ECO:0000256" key="8">
    <source>
        <dbReference type="SAM" id="MobiDB-lite"/>
    </source>
</evidence>
<dbReference type="InParanoid" id="A0A2P6NH21"/>
<keyword evidence="4" id="KW-0238">DNA-binding</keyword>
<gene>
    <name evidence="10" type="ORF">PROFUN_09465</name>
</gene>
<dbReference type="PRINTS" id="PR00686">
    <property type="entry name" value="TIFACTORIID"/>
</dbReference>
<keyword evidence="11" id="KW-1185">Reference proteome</keyword>
<proteinExistence type="inferred from homology"/>
<dbReference type="PANTHER" id="PTHR10126">
    <property type="entry name" value="TATA-BOX BINDING PROTEIN"/>
    <property type="match status" value="1"/>
</dbReference>
<keyword evidence="6" id="KW-0539">Nucleus</keyword>
<dbReference type="InterPro" id="IPR038534">
    <property type="entry name" value="Rtr1/RPAP2_sf"/>
</dbReference>
<reference evidence="10 11" key="1">
    <citation type="journal article" date="2018" name="Genome Biol. Evol.">
        <title>Multiple Roots of Fruiting Body Formation in Amoebozoa.</title>
        <authorList>
            <person name="Hillmann F."/>
            <person name="Forbes G."/>
            <person name="Novohradska S."/>
            <person name="Ferling I."/>
            <person name="Riege K."/>
            <person name="Groth M."/>
            <person name="Westermann M."/>
            <person name="Marz M."/>
            <person name="Spaller T."/>
            <person name="Winckler T."/>
            <person name="Schaap P."/>
            <person name="Glockner G."/>
        </authorList>
    </citation>
    <scope>NUCLEOTIDE SEQUENCE [LARGE SCALE GENOMIC DNA]</scope>
    <source>
        <strain evidence="10 11">Jena</strain>
    </source>
</reference>
<dbReference type="Gene3D" id="3.30.310.10">
    <property type="entry name" value="TATA-Binding Protein"/>
    <property type="match status" value="2"/>
</dbReference>
<dbReference type="Pfam" id="PF00352">
    <property type="entry name" value="TBP"/>
    <property type="match status" value="2"/>
</dbReference>
<dbReference type="AlphaFoldDB" id="A0A2P6NH21"/>
<dbReference type="OrthoDB" id="2590500at2759"/>
<evidence type="ECO:0000259" key="9">
    <source>
        <dbReference type="PROSITE" id="PS51479"/>
    </source>
</evidence>
<evidence type="ECO:0000256" key="7">
    <source>
        <dbReference type="PROSITE-ProRule" id="PRU00812"/>
    </source>
</evidence>
<dbReference type="GO" id="GO:0006352">
    <property type="term" value="P:DNA-templated transcription initiation"/>
    <property type="evidence" value="ECO:0007669"/>
    <property type="project" value="InterPro"/>
</dbReference>
<comment type="subcellular location">
    <subcellularLocation>
        <location evidence="1">Nucleus</location>
    </subcellularLocation>
</comment>
<evidence type="ECO:0000256" key="4">
    <source>
        <dbReference type="ARBA" id="ARBA00023125"/>
    </source>
</evidence>
<sequence>MRDSNLRTWGNVSEVFRRHKSMEDETVAPKTHNIVATAYLGDESKLDLRVIAGKIRNAEFNPKRFSALIMRIQLPKSTAMIFASGKMVVTGARSEEDAKFACRKFARIIQKIGFNVKFEQFKVRTMVGGIDVGFPIRLEDLSKAHAPHCTYEPEIFPGLIYRLTDPKVTQEDLVAAYDKIAPVLAQYKKVFFWSELSLKITRRAILLEGSTKSCCFRSASSSHITSSVLAGREANAMDYLDEIVALDKQQKQLRQEARHNVLKTSTESVNHPHVTEKPGPKLAGGVNETRKRVKRASSSAKKSADKGISHAQLKAEIDARLEKEKETFKRQEKLIYQPSSSAAYLVDCASYLQKGHYDDVITERALARVCGYPTCSNEIKEATQSKQKYHISLSKKQVFTQEELELYCSEKCLVSSRFYAAQLSETPVYLRTGLVRVRLDENSGNGTNINEEVVVDNPGSLDMSKLQIIERSDDMMNISPMPVRAQNISNITQIEESEDHLMIEGVSISQKSNPAEKVRLQSPSSIKICEKEDEVDWTNTMKKSSPTELSLFGVLYMTFDQYITPSTRSFVNNHGKNEGDLAARFEQLNVDEAGKEEQPQEINSYTIDQRMKRESFYSMILLYLPMICEKLGLQMPAVQQDVIQLSATFSFKEQVDSFSATQWELILLPGKAEQSGGDKNEIHAGAESEERSTGTT</sequence>
<evidence type="ECO:0000256" key="6">
    <source>
        <dbReference type="ARBA" id="ARBA00023242"/>
    </source>
</evidence>
<evidence type="ECO:0000256" key="1">
    <source>
        <dbReference type="ARBA" id="ARBA00004123"/>
    </source>
</evidence>
<feature type="compositionally biased region" description="Basic and acidic residues" evidence="8">
    <location>
        <begin position="302"/>
        <end position="311"/>
    </location>
</feature>
<dbReference type="Proteomes" id="UP000241769">
    <property type="component" value="Unassembled WGS sequence"/>
</dbReference>
<dbReference type="InterPro" id="IPR012295">
    <property type="entry name" value="TBP_dom_sf"/>
</dbReference>
<keyword evidence="3" id="KW-0805">Transcription regulation</keyword>
<protein>
    <recommendedName>
        <fullName evidence="9">RTR1-type domain-containing protein</fullName>
    </recommendedName>
</protein>
<comment type="similarity">
    <text evidence="2">Belongs to the TBP family.</text>
</comment>
<accession>A0A2P6NH21</accession>
<feature type="compositionally biased region" description="Basic and acidic residues" evidence="8">
    <location>
        <begin position="676"/>
        <end position="696"/>
    </location>
</feature>
<dbReference type="EMBL" id="MDYQ01000086">
    <property type="protein sequence ID" value="PRP83253.1"/>
    <property type="molecule type" value="Genomic_DNA"/>
</dbReference>
<dbReference type="PROSITE" id="PS51479">
    <property type="entry name" value="ZF_RTR1"/>
    <property type="match status" value="1"/>
</dbReference>
<dbReference type="GO" id="GO:0060261">
    <property type="term" value="P:positive regulation of transcription initiation by RNA polymerase II"/>
    <property type="evidence" value="ECO:0007669"/>
    <property type="project" value="UniProtKB-ARBA"/>
</dbReference>
<feature type="region of interest" description="Disordered" evidence="8">
    <location>
        <begin position="672"/>
        <end position="696"/>
    </location>
</feature>
<feature type="domain" description="RTR1-type" evidence="9">
    <location>
        <begin position="347"/>
        <end position="432"/>
    </location>
</feature>
<dbReference type="Pfam" id="PF04181">
    <property type="entry name" value="RPAP2_Rtr1"/>
    <property type="match status" value="1"/>
</dbReference>
<evidence type="ECO:0000313" key="10">
    <source>
        <dbReference type="EMBL" id="PRP83253.1"/>
    </source>
</evidence>
<evidence type="ECO:0000256" key="5">
    <source>
        <dbReference type="ARBA" id="ARBA00023163"/>
    </source>
</evidence>
<dbReference type="FunCoup" id="A0A2P6NH21">
    <property type="interactions" value="31"/>
</dbReference>
<comment type="similarity">
    <text evidence="7">Belongs to the RPAP2 family.</text>
</comment>
<evidence type="ECO:0000256" key="2">
    <source>
        <dbReference type="ARBA" id="ARBA00005560"/>
    </source>
</evidence>
<dbReference type="SUPFAM" id="SSF55945">
    <property type="entry name" value="TATA-box binding protein-like"/>
    <property type="match status" value="2"/>
</dbReference>
<dbReference type="Gene3D" id="1.25.40.820">
    <property type="match status" value="1"/>
</dbReference>
<dbReference type="InterPro" id="IPR000814">
    <property type="entry name" value="TBP"/>
</dbReference>
<name>A0A2P6NH21_9EUKA</name>
<evidence type="ECO:0000256" key="3">
    <source>
        <dbReference type="ARBA" id="ARBA00023015"/>
    </source>
</evidence>